<dbReference type="EMBL" id="MK500567">
    <property type="protein sequence ID" value="QBK92080.1"/>
    <property type="molecule type" value="Genomic_DNA"/>
</dbReference>
<accession>A0A481ZA94</accession>
<evidence type="ECO:0000313" key="1">
    <source>
        <dbReference type="EMBL" id="QBK92080.1"/>
    </source>
</evidence>
<gene>
    <name evidence="1" type="ORF">LCPAC304_04270</name>
</gene>
<name>A0A481ZA94_9VIRU</name>
<reference evidence="1" key="1">
    <citation type="journal article" date="2019" name="MBio">
        <title>Virus Genomes from Deep Sea Sediments Expand the Ocean Megavirome and Support Independent Origins of Viral Gigantism.</title>
        <authorList>
            <person name="Backstrom D."/>
            <person name="Yutin N."/>
            <person name="Jorgensen S.L."/>
            <person name="Dharamshi J."/>
            <person name="Homa F."/>
            <person name="Zaremba-Niedwiedzka K."/>
            <person name="Spang A."/>
            <person name="Wolf Y.I."/>
            <person name="Koonin E.V."/>
            <person name="Ettema T.J."/>
        </authorList>
    </citation>
    <scope>NUCLEOTIDE SEQUENCE</scope>
</reference>
<sequence>MEDEDLTEEQLQRFTDRLLIQVPRDREADNTKTAMSQVEKAFSDIIQEVDQ</sequence>
<protein>
    <submittedName>
        <fullName evidence="1">Uncharacterized protein</fullName>
    </submittedName>
</protein>
<proteinExistence type="predicted"/>
<organism evidence="1">
    <name type="scientific">Pithovirus LCPAC304</name>
    <dbReference type="NCBI Taxonomy" id="2506594"/>
    <lineage>
        <taxon>Viruses</taxon>
        <taxon>Pithoviruses</taxon>
    </lineage>
</organism>